<evidence type="ECO:0000256" key="2">
    <source>
        <dbReference type="ARBA" id="ARBA00008979"/>
    </source>
</evidence>
<dbReference type="InterPro" id="IPR023311">
    <property type="entry name" value="Methusela_ecto_dom_2"/>
</dbReference>
<evidence type="ECO:0000256" key="8">
    <source>
        <dbReference type="SAM" id="Phobius"/>
    </source>
</evidence>
<evidence type="ECO:0000256" key="3">
    <source>
        <dbReference type="ARBA" id="ARBA00022692"/>
    </source>
</evidence>
<dbReference type="Pfam" id="PF00002">
    <property type="entry name" value="7tm_2"/>
    <property type="match status" value="1"/>
</dbReference>
<dbReference type="PROSITE" id="PS50261">
    <property type="entry name" value="G_PROTEIN_RECEP_F2_4"/>
    <property type="match status" value="1"/>
</dbReference>
<evidence type="ECO:0000256" key="7">
    <source>
        <dbReference type="ARBA" id="ARBA00023136"/>
    </source>
</evidence>
<name>E9H1U9_DAPPU</name>
<dbReference type="InParanoid" id="E9H1U9"/>
<dbReference type="OrthoDB" id="6134459at2759"/>
<dbReference type="OMA" id="SMNFDLW"/>
<dbReference type="InterPro" id="IPR036272">
    <property type="entry name" value="Methuselah_N_sf"/>
</dbReference>
<feature type="domain" description="G-protein coupled receptors family 2 profile 2" evidence="9">
    <location>
        <begin position="244"/>
        <end position="505"/>
    </location>
</feature>
<comment type="subcellular location">
    <subcellularLocation>
        <location evidence="1">Membrane</location>
        <topology evidence="1">Multi-pass membrane protein</topology>
    </subcellularLocation>
</comment>
<dbReference type="SUPFAM" id="SSF63877">
    <property type="entry name" value="Methuselah ectodomain"/>
    <property type="match status" value="1"/>
</dbReference>
<evidence type="ECO:0000256" key="6">
    <source>
        <dbReference type="ARBA" id="ARBA00023040"/>
    </source>
</evidence>
<dbReference type="GO" id="GO:0016020">
    <property type="term" value="C:membrane"/>
    <property type="evidence" value="ECO:0007669"/>
    <property type="project" value="UniProtKB-SubCell"/>
</dbReference>
<feature type="transmembrane region" description="Helical" evidence="8">
    <location>
        <begin position="247"/>
        <end position="268"/>
    </location>
</feature>
<feature type="transmembrane region" description="Helical" evidence="8">
    <location>
        <begin position="359"/>
        <end position="381"/>
    </location>
</feature>
<gene>
    <name evidence="10" type="ORF">DAPPUDRAFT_252060</name>
</gene>
<dbReference type="HOGENOM" id="CLU_002753_3_0_1"/>
<keyword evidence="6" id="KW-0807">Transducer</keyword>
<keyword evidence="3 8" id="KW-0812">Transmembrane</keyword>
<keyword evidence="6" id="KW-0675">Receptor</keyword>
<accession>E9H1U9</accession>
<dbReference type="KEGG" id="dpx:DAPPUDRAFT_252060"/>
<keyword evidence="5 8" id="KW-1133">Transmembrane helix</keyword>
<protein>
    <recommendedName>
        <fullName evidence="9">G-protein coupled receptors family 2 profile 2 domain-containing protein</fullName>
    </recommendedName>
</protein>
<proteinExistence type="inferred from homology"/>
<dbReference type="FunCoup" id="E9H1U9">
    <property type="interactions" value="3"/>
</dbReference>
<keyword evidence="7 8" id="KW-0472">Membrane</keyword>
<evidence type="ECO:0000256" key="4">
    <source>
        <dbReference type="ARBA" id="ARBA00022729"/>
    </source>
</evidence>
<dbReference type="PANTHER" id="PTHR46953">
    <property type="entry name" value="G-PROTEIN COUPLED RECEPTOR MTH-LIKE 1-RELATED"/>
    <property type="match status" value="1"/>
</dbReference>
<dbReference type="PANTHER" id="PTHR46953:SF1">
    <property type="entry name" value="G-PROTEIN COUPLED RECEPTOR MTH-LIKE 1-RELATED"/>
    <property type="match status" value="1"/>
</dbReference>
<keyword evidence="6" id="KW-0297">G-protein coupled receptor</keyword>
<dbReference type="InterPro" id="IPR000832">
    <property type="entry name" value="GPCR_2_secretin-like"/>
</dbReference>
<dbReference type="AlphaFoldDB" id="E9H1U9"/>
<keyword evidence="11" id="KW-1185">Reference proteome</keyword>
<feature type="transmembrane region" description="Helical" evidence="8">
    <location>
        <begin position="275"/>
        <end position="294"/>
    </location>
</feature>
<dbReference type="GO" id="GO:0007166">
    <property type="term" value="P:cell surface receptor signaling pathway"/>
    <property type="evidence" value="ECO:0007669"/>
    <property type="project" value="InterPro"/>
</dbReference>
<dbReference type="GO" id="GO:0007186">
    <property type="term" value="P:G protein-coupled receptor signaling pathway"/>
    <property type="evidence" value="ECO:0000318"/>
    <property type="project" value="GO_Central"/>
</dbReference>
<comment type="similarity">
    <text evidence="2">Belongs to the G-protein coupled receptor 2 family. Mth subfamily.</text>
</comment>
<feature type="transmembrane region" description="Helical" evidence="8">
    <location>
        <begin position="481"/>
        <end position="502"/>
    </location>
</feature>
<dbReference type="PhylomeDB" id="E9H1U9"/>
<dbReference type="Gene3D" id="2.170.180.11">
    <property type="entry name" value="Methuselah ectodomain, domain 2"/>
    <property type="match status" value="1"/>
</dbReference>
<evidence type="ECO:0000313" key="10">
    <source>
        <dbReference type="EMBL" id="EFX74305.1"/>
    </source>
</evidence>
<organism evidence="10 11">
    <name type="scientific">Daphnia pulex</name>
    <name type="common">Water flea</name>
    <dbReference type="NCBI Taxonomy" id="6669"/>
    <lineage>
        <taxon>Eukaryota</taxon>
        <taxon>Metazoa</taxon>
        <taxon>Ecdysozoa</taxon>
        <taxon>Arthropoda</taxon>
        <taxon>Crustacea</taxon>
        <taxon>Branchiopoda</taxon>
        <taxon>Diplostraca</taxon>
        <taxon>Cladocera</taxon>
        <taxon>Anomopoda</taxon>
        <taxon>Daphniidae</taxon>
        <taxon>Daphnia</taxon>
    </lineage>
</organism>
<dbReference type="EMBL" id="GL732584">
    <property type="protein sequence ID" value="EFX74305.1"/>
    <property type="molecule type" value="Genomic_DNA"/>
</dbReference>
<feature type="transmembrane region" description="Helical" evidence="8">
    <location>
        <begin position="314"/>
        <end position="338"/>
    </location>
</feature>
<evidence type="ECO:0000259" key="9">
    <source>
        <dbReference type="PROSITE" id="PS50261"/>
    </source>
</evidence>
<reference evidence="10 11" key="1">
    <citation type="journal article" date="2011" name="Science">
        <title>The ecoresponsive genome of Daphnia pulex.</title>
        <authorList>
            <person name="Colbourne J.K."/>
            <person name="Pfrender M.E."/>
            <person name="Gilbert D."/>
            <person name="Thomas W.K."/>
            <person name="Tucker A."/>
            <person name="Oakley T.H."/>
            <person name="Tokishita S."/>
            <person name="Aerts A."/>
            <person name="Arnold G.J."/>
            <person name="Basu M.K."/>
            <person name="Bauer D.J."/>
            <person name="Caceres C.E."/>
            <person name="Carmel L."/>
            <person name="Casola C."/>
            <person name="Choi J.H."/>
            <person name="Detter J.C."/>
            <person name="Dong Q."/>
            <person name="Dusheyko S."/>
            <person name="Eads B.D."/>
            <person name="Frohlich T."/>
            <person name="Geiler-Samerotte K.A."/>
            <person name="Gerlach D."/>
            <person name="Hatcher P."/>
            <person name="Jogdeo S."/>
            <person name="Krijgsveld J."/>
            <person name="Kriventseva E.V."/>
            <person name="Kultz D."/>
            <person name="Laforsch C."/>
            <person name="Lindquist E."/>
            <person name="Lopez J."/>
            <person name="Manak J.R."/>
            <person name="Muller J."/>
            <person name="Pangilinan J."/>
            <person name="Patwardhan R.P."/>
            <person name="Pitluck S."/>
            <person name="Pritham E.J."/>
            <person name="Rechtsteiner A."/>
            <person name="Rho M."/>
            <person name="Rogozin I.B."/>
            <person name="Sakarya O."/>
            <person name="Salamov A."/>
            <person name="Schaack S."/>
            <person name="Shapiro H."/>
            <person name="Shiga Y."/>
            <person name="Skalitzky C."/>
            <person name="Smith Z."/>
            <person name="Souvorov A."/>
            <person name="Sung W."/>
            <person name="Tang Z."/>
            <person name="Tsuchiya D."/>
            <person name="Tu H."/>
            <person name="Vos H."/>
            <person name="Wang M."/>
            <person name="Wolf Y.I."/>
            <person name="Yamagata H."/>
            <person name="Yamada T."/>
            <person name="Ye Y."/>
            <person name="Shaw J.R."/>
            <person name="Andrews J."/>
            <person name="Crease T.J."/>
            <person name="Tang H."/>
            <person name="Lucas S.M."/>
            <person name="Robertson H.M."/>
            <person name="Bork P."/>
            <person name="Koonin E.V."/>
            <person name="Zdobnov E.M."/>
            <person name="Grigoriev I.V."/>
            <person name="Lynch M."/>
            <person name="Boore J.L."/>
        </authorList>
    </citation>
    <scope>NUCLEOTIDE SEQUENCE [LARGE SCALE GENOMIC DNA]</scope>
</reference>
<feature type="transmembrane region" description="Helical" evidence="8">
    <location>
        <begin position="454"/>
        <end position="475"/>
    </location>
</feature>
<dbReference type="CDD" id="cd15039">
    <property type="entry name" value="7tmB3_Methuselah-like"/>
    <property type="match status" value="1"/>
</dbReference>
<dbReference type="Gene3D" id="1.20.1070.10">
    <property type="entry name" value="Rhodopsin 7-helix transmembrane proteins"/>
    <property type="match status" value="1"/>
</dbReference>
<evidence type="ECO:0000256" key="1">
    <source>
        <dbReference type="ARBA" id="ARBA00004141"/>
    </source>
</evidence>
<keyword evidence="4" id="KW-0732">Signal</keyword>
<dbReference type="eggNOG" id="ENOG502R7A7">
    <property type="taxonomic scope" value="Eukaryota"/>
</dbReference>
<evidence type="ECO:0000256" key="5">
    <source>
        <dbReference type="ARBA" id="ARBA00022989"/>
    </source>
</evidence>
<dbReference type="InterPro" id="IPR052808">
    <property type="entry name" value="GPCR_Mth-like"/>
</dbReference>
<evidence type="ECO:0000313" key="11">
    <source>
        <dbReference type="Proteomes" id="UP000000305"/>
    </source>
</evidence>
<feature type="transmembrane region" description="Helical" evidence="8">
    <location>
        <begin position="411"/>
        <end position="434"/>
    </location>
</feature>
<dbReference type="GO" id="GO:0004930">
    <property type="term" value="F:G protein-coupled receptor activity"/>
    <property type="evidence" value="ECO:0000318"/>
    <property type="project" value="GO_Central"/>
</dbReference>
<dbReference type="InterPro" id="IPR017981">
    <property type="entry name" value="GPCR_2-like_7TM"/>
</dbReference>
<sequence length="568" mass="64732">MQYMAELDVCRDWKGSVTHSKMSAAPPVYSVERSAEPTPVRVESNSFQMTHRLKRCPKGYVGMSSTETKFRFYEDGSIFIQDEIVTNYQNGDFCIQESFPSGQLMARYCVRDPCNHTDTCIRKCCPTFKAFDISTTRCINYSSQLNVTLYNRTGYSLNLKSEEMFVRDGVAPQCKDGYKHRLLKQHDYHLRSNGLLFVFPKKRCSSQSQTDVDLITDEYCVDYFMDVDGTSAQRAMVCVAADDTNPIYSIFLFISSFFLVATFAVYALIPEIRNIHGVVIMCYVVSRAAAYLIFGTLQLVGTTRSTVACRIMAILIHFSYISTYTWLNVVCFDIWWTLKSMQPCSSVNTAIRQNQLGKPFFAYSLYSWGLAAVIVTVGQVLDYYKTSESVIRPEFGEDTCWFSSYGAMFAYVYGPVCVLIFVDIIFFVMTSILLRRAGIGSGNRHSREKYRLRVIFGLFVLKIVSWLAEFVAYAIGCLNEAAFVIDVIETSSSVLTFAIFVCKPNVWRLFKQKCPCLERLERARPYSANYANRSSNQLTASTNISSREILHNDLIKTLSQRRESDKPV</sequence>
<dbReference type="Proteomes" id="UP000000305">
    <property type="component" value="Unassembled WGS sequence"/>
</dbReference>